<dbReference type="GO" id="GO:0005524">
    <property type="term" value="F:ATP binding"/>
    <property type="evidence" value="ECO:0007669"/>
    <property type="project" value="UniProtKB-UniRule"/>
</dbReference>
<evidence type="ECO:0000256" key="2">
    <source>
        <dbReference type="ARBA" id="ARBA00004184"/>
    </source>
</evidence>
<evidence type="ECO:0000256" key="4">
    <source>
        <dbReference type="ARBA" id="ARBA00022448"/>
    </source>
</evidence>
<dbReference type="HAMAP" id="MF_00530">
    <property type="entry name" value="ATP_synth_epsil_bac"/>
    <property type="match status" value="1"/>
</dbReference>
<keyword evidence="4 10" id="KW-0813">Transport</keyword>
<dbReference type="InterPro" id="IPR020546">
    <property type="entry name" value="ATP_synth_F1_dsu/esu_N"/>
</dbReference>
<gene>
    <name evidence="10 13" type="primary">atpC</name>
    <name evidence="13" type="ORF">I2H38_03295</name>
</gene>
<dbReference type="CDD" id="cd12152">
    <property type="entry name" value="F1-ATPase_delta"/>
    <property type="match status" value="1"/>
</dbReference>
<dbReference type="SUPFAM" id="SSF51344">
    <property type="entry name" value="Epsilon subunit of F1F0-ATP synthase N-terminal domain"/>
    <property type="match status" value="1"/>
</dbReference>
<keyword evidence="6 10" id="KW-0406">Ion transport</keyword>
<dbReference type="GO" id="GO:0045259">
    <property type="term" value="C:proton-transporting ATP synthase complex"/>
    <property type="evidence" value="ECO:0007669"/>
    <property type="project" value="UniProtKB-KW"/>
</dbReference>
<accession>A0A931FMD2</accession>
<evidence type="ECO:0000256" key="3">
    <source>
        <dbReference type="ARBA" id="ARBA00005712"/>
    </source>
</evidence>
<evidence type="ECO:0000313" key="13">
    <source>
        <dbReference type="EMBL" id="MBF9232400.1"/>
    </source>
</evidence>
<sequence length="133" mass="14317">MANMVLELLSPERVIFSGEIEAVTLPGTSGDMTVMPGHAPLVALLQAGLVVATDVQGHGHRAFVGGGFAEVTGTGVTVFAERALPAEELTRERLEQEILLLETIRDAARSEDTRRERDLSISRLRQVQATLAI</sequence>
<keyword evidence="10" id="KW-1003">Cell membrane</keyword>
<keyword evidence="8 10" id="KW-0139">CF(1)</keyword>
<evidence type="ECO:0000313" key="14">
    <source>
        <dbReference type="Proteomes" id="UP000599312"/>
    </source>
</evidence>
<dbReference type="GO" id="GO:0005886">
    <property type="term" value="C:plasma membrane"/>
    <property type="evidence" value="ECO:0007669"/>
    <property type="project" value="UniProtKB-SubCell"/>
</dbReference>
<dbReference type="AlphaFoldDB" id="A0A931FMD2"/>
<keyword evidence="9 10" id="KW-0066">ATP synthesis</keyword>
<evidence type="ECO:0000256" key="8">
    <source>
        <dbReference type="ARBA" id="ARBA00023196"/>
    </source>
</evidence>
<dbReference type="InterPro" id="IPR001469">
    <property type="entry name" value="ATP_synth_F1_dsu/esu"/>
</dbReference>
<evidence type="ECO:0000256" key="9">
    <source>
        <dbReference type="ARBA" id="ARBA00023310"/>
    </source>
</evidence>
<keyword evidence="14" id="KW-1185">Reference proteome</keyword>
<dbReference type="EMBL" id="JADQDO010000001">
    <property type="protein sequence ID" value="MBF9232400.1"/>
    <property type="molecule type" value="Genomic_DNA"/>
</dbReference>
<dbReference type="GO" id="GO:0012505">
    <property type="term" value="C:endomembrane system"/>
    <property type="evidence" value="ECO:0007669"/>
    <property type="project" value="UniProtKB-SubCell"/>
</dbReference>
<feature type="domain" description="ATP synthase F1 complex delta/epsilon subunit N-terminal" evidence="12">
    <location>
        <begin position="5"/>
        <end position="83"/>
    </location>
</feature>
<dbReference type="GO" id="GO:0046933">
    <property type="term" value="F:proton-transporting ATP synthase activity, rotational mechanism"/>
    <property type="evidence" value="ECO:0007669"/>
    <property type="project" value="UniProtKB-UniRule"/>
</dbReference>
<evidence type="ECO:0000256" key="6">
    <source>
        <dbReference type="ARBA" id="ARBA00023065"/>
    </source>
</evidence>
<organism evidence="13 14">
    <name type="scientific">Microvirga alba</name>
    <dbReference type="NCBI Taxonomy" id="2791025"/>
    <lineage>
        <taxon>Bacteria</taxon>
        <taxon>Pseudomonadati</taxon>
        <taxon>Pseudomonadota</taxon>
        <taxon>Alphaproteobacteria</taxon>
        <taxon>Hyphomicrobiales</taxon>
        <taxon>Methylobacteriaceae</taxon>
        <taxon>Microvirga</taxon>
    </lineage>
</organism>
<comment type="subcellular location">
    <subcellularLocation>
        <location evidence="10">Cell membrane</location>
        <topology evidence="10">Peripheral membrane protein</topology>
    </subcellularLocation>
    <subcellularLocation>
        <location evidence="2">Endomembrane system</location>
        <topology evidence="2">Peripheral membrane protein</topology>
    </subcellularLocation>
</comment>
<dbReference type="NCBIfam" id="NF011323">
    <property type="entry name" value="PRK14736.1"/>
    <property type="match status" value="1"/>
</dbReference>
<evidence type="ECO:0000256" key="10">
    <source>
        <dbReference type="HAMAP-Rule" id="MF_00530"/>
    </source>
</evidence>
<dbReference type="PANTHER" id="PTHR13822">
    <property type="entry name" value="ATP SYNTHASE DELTA/EPSILON CHAIN"/>
    <property type="match status" value="1"/>
</dbReference>
<proteinExistence type="inferred from homology"/>
<comment type="similarity">
    <text evidence="3 10 11">Belongs to the ATPase epsilon chain family.</text>
</comment>
<name>A0A931FMD2_9HYPH</name>
<dbReference type="PANTHER" id="PTHR13822:SF10">
    <property type="entry name" value="ATP SYNTHASE EPSILON CHAIN, CHLOROPLASTIC"/>
    <property type="match status" value="1"/>
</dbReference>
<dbReference type="NCBIfam" id="TIGR01216">
    <property type="entry name" value="ATP_synt_epsi"/>
    <property type="match status" value="1"/>
</dbReference>
<evidence type="ECO:0000259" key="12">
    <source>
        <dbReference type="Pfam" id="PF02823"/>
    </source>
</evidence>
<evidence type="ECO:0000256" key="11">
    <source>
        <dbReference type="RuleBase" id="RU003656"/>
    </source>
</evidence>
<comment type="caution">
    <text evidence="13">The sequence shown here is derived from an EMBL/GenBank/DDBJ whole genome shotgun (WGS) entry which is preliminary data.</text>
</comment>
<dbReference type="InterPro" id="IPR036771">
    <property type="entry name" value="ATPsynth_dsu/esu_N"/>
</dbReference>
<protein>
    <recommendedName>
        <fullName evidence="10">ATP synthase epsilon chain</fullName>
    </recommendedName>
    <alternativeName>
        <fullName evidence="10">ATP synthase F1 sector epsilon subunit</fullName>
    </alternativeName>
    <alternativeName>
        <fullName evidence="10">F-ATPase epsilon subunit</fullName>
    </alternativeName>
</protein>
<evidence type="ECO:0000256" key="5">
    <source>
        <dbReference type="ARBA" id="ARBA00022781"/>
    </source>
</evidence>
<keyword evidence="5 10" id="KW-0375">Hydrogen ion transport</keyword>
<dbReference type="Pfam" id="PF02823">
    <property type="entry name" value="ATP-synt_DE_N"/>
    <property type="match status" value="1"/>
</dbReference>
<comment type="subunit">
    <text evidence="10 11">F-type ATPases have 2 components, CF(1) - the catalytic core - and CF(0) - the membrane proton channel. CF(1) has five subunits: alpha(3), beta(3), gamma(1), delta(1), epsilon(1). CF(0) has three main subunits: a, b and c.</text>
</comment>
<comment type="function">
    <text evidence="1 10">Produces ATP from ADP in the presence of a proton gradient across the membrane.</text>
</comment>
<reference evidence="13" key="1">
    <citation type="submission" date="2020-11" db="EMBL/GenBank/DDBJ databases">
        <authorList>
            <person name="Kim M.K."/>
        </authorList>
    </citation>
    <scope>NUCLEOTIDE SEQUENCE</scope>
    <source>
        <strain evidence="13">BT350</strain>
    </source>
</reference>
<evidence type="ECO:0000256" key="1">
    <source>
        <dbReference type="ARBA" id="ARBA00003543"/>
    </source>
</evidence>
<dbReference type="Gene3D" id="2.60.15.10">
    <property type="entry name" value="F0F1 ATP synthase delta/epsilon subunit, N-terminal"/>
    <property type="match status" value="1"/>
</dbReference>
<dbReference type="Proteomes" id="UP000599312">
    <property type="component" value="Unassembled WGS sequence"/>
</dbReference>
<evidence type="ECO:0000256" key="7">
    <source>
        <dbReference type="ARBA" id="ARBA00023136"/>
    </source>
</evidence>
<keyword evidence="7 10" id="KW-0472">Membrane</keyword>